<dbReference type="AlphaFoldDB" id="A0A328Y6J6"/>
<sequence length="233" mass="26324">MKILALIPARSGSKGVPNKNIKLLDGLPLIAYTIKQALESHCFTKIVVSTDTVEIAEIAKDYGAEVPFLRPKELASDTASSITVAQHAISYFEEKNTFFDAVCLLQPTAPFREKRFIESAISKFSQQAADALVSVLPVPDEYNPHWTFEKDSNGFLTIATGENEIIKRRQDLPKTYFRDGSIYLTKVNFIKKGTFYGNQLSYIESNPLLYTNIDTPLDWQRAEEHIHKIKHLL</sequence>
<reference evidence="1 2" key="1">
    <citation type="submission" date="2018-06" db="EMBL/GenBank/DDBJ databases">
        <title>Genomic Encyclopedia of Archaeal and Bacterial Type Strains, Phase II (KMG-II): from individual species to whole genera.</title>
        <authorList>
            <person name="Goeker M."/>
        </authorList>
    </citation>
    <scope>NUCLEOTIDE SEQUENCE [LARGE SCALE GENOMIC DNA]</scope>
    <source>
        <strain evidence="1 2">DSM 25663</strain>
    </source>
</reference>
<accession>A0A328Y6J6</accession>
<name>A0A328Y6J6_9FLAO</name>
<dbReference type="OrthoDB" id="9805604at2"/>
<dbReference type="SUPFAM" id="SSF53448">
    <property type="entry name" value="Nucleotide-diphospho-sugar transferases"/>
    <property type="match status" value="1"/>
</dbReference>
<dbReference type="EMBL" id="QLSZ01000016">
    <property type="protein sequence ID" value="RAR69292.1"/>
    <property type="molecule type" value="Genomic_DNA"/>
</dbReference>
<dbReference type="Pfam" id="PF02348">
    <property type="entry name" value="CTP_transf_3"/>
    <property type="match status" value="1"/>
</dbReference>
<evidence type="ECO:0000313" key="2">
    <source>
        <dbReference type="Proteomes" id="UP000248840"/>
    </source>
</evidence>
<comment type="caution">
    <text evidence="1">The sequence shown here is derived from an EMBL/GenBank/DDBJ whole genome shotgun (WGS) entry which is preliminary data.</text>
</comment>
<dbReference type="InterPro" id="IPR050793">
    <property type="entry name" value="CMP-NeuNAc_synthase"/>
</dbReference>
<dbReference type="PANTHER" id="PTHR21485:SF6">
    <property type="entry name" value="N-ACYLNEURAMINATE CYTIDYLYLTRANSFERASE-RELATED"/>
    <property type="match status" value="1"/>
</dbReference>
<dbReference type="Gene3D" id="3.90.550.10">
    <property type="entry name" value="Spore Coat Polysaccharide Biosynthesis Protein SpsA, Chain A"/>
    <property type="match status" value="1"/>
</dbReference>
<organism evidence="1 2">
    <name type="scientific">Flavobacterium aciduliphilum</name>
    <dbReference type="NCBI Taxonomy" id="1101402"/>
    <lineage>
        <taxon>Bacteria</taxon>
        <taxon>Pseudomonadati</taxon>
        <taxon>Bacteroidota</taxon>
        <taxon>Flavobacteriia</taxon>
        <taxon>Flavobacteriales</taxon>
        <taxon>Flavobacteriaceae</taxon>
        <taxon>Flavobacterium</taxon>
    </lineage>
</organism>
<keyword evidence="2" id="KW-1185">Reference proteome</keyword>
<keyword evidence="1" id="KW-0808">Transferase</keyword>
<dbReference type="CDD" id="cd02513">
    <property type="entry name" value="CMP-NeuAc_Synthase"/>
    <property type="match status" value="1"/>
</dbReference>
<dbReference type="Proteomes" id="UP000248840">
    <property type="component" value="Unassembled WGS sequence"/>
</dbReference>
<dbReference type="GO" id="GO:0008781">
    <property type="term" value="F:N-acylneuraminate cytidylyltransferase activity"/>
    <property type="evidence" value="ECO:0007669"/>
    <property type="project" value="TreeGrafter"/>
</dbReference>
<gene>
    <name evidence="1" type="ORF">CLV55_11613</name>
</gene>
<evidence type="ECO:0000313" key="1">
    <source>
        <dbReference type="EMBL" id="RAR69292.1"/>
    </source>
</evidence>
<dbReference type="RefSeq" id="WP_112114139.1">
    <property type="nucleotide sequence ID" value="NZ_QLSZ01000016.1"/>
</dbReference>
<proteinExistence type="predicted"/>
<protein>
    <submittedName>
        <fullName evidence="1">N-acylneuraminate cytidylyltransferase</fullName>
    </submittedName>
</protein>
<dbReference type="InterPro" id="IPR029044">
    <property type="entry name" value="Nucleotide-diphossugar_trans"/>
</dbReference>
<dbReference type="PANTHER" id="PTHR21485">
    <property type="entry name" value="HAD SUPERFAMILY MEMBERS CMAS AND KDSC"/>
    <property type="match status" value="1"/>
</dbReference>
<dbReference type="InterPro" id="IPR003329">
    <property type="entry name" value="Cytidylyl_trans"/>
</dbReference>
<keyword evidence="1" id="KW-0548">Nucleotidyltransferase</keyword>